<keyword evidence="3" id="KW-0238">DNA-binding</keyword>
<dbReference type="FunFam" id="1.10.10.2830:FF:000001">
    <property type="entry name" value="Chromosome partitioning protein ParB"/>
    <property type="match status" value="1"/>
</dbReference>
<dbReference type="GO" id="GO:0005694">
    <property type="term" value="C:chromosome"/>
    <property type="evidence" value="ECO:0007669"/>
    <property type="project" value="TreeGrafter"/>
</dbReference>
<dbReference type="FunFam" id="3.90.1530.30:FF:000001">
    <property type="entry name" value="Chromosome partitioning protein ParB"/>
    <property type="match status" value="1"/>
</dbReference>
<dbReference type="SUPFAM" id="SSF109709">
    <property type="entry name" value="KorB DNA-binding domain-like"/>
    <property type="match status" value="1"/>
</dbReference>
<dbReference type="SMART" id="SM00470">
    <property type="entry name" value="ParB"/>
    <property type="match status" value="1"/>
</dbReference>
<dbReference type="Pfam" id="PF02195">
    <property type="entry name" value="ParB_N"/>
    <property type="match status" value="1"/>
</dbReference>
<dbReference type="GO" id="GO:0007059">
    <property type="term" value="P:chromosome segregation"/>
    <property type="evidence" value="ECO:0007669"/>
    <property type="project" value="UniProtKB-KW"/>
</dbReference>
<dbReference type="InterPro" id="IPR003115">
    <property type="entry name" value="ParB_N"/>
</dbReference>
<dbReference type="GO" id="GO:0003677">
    <property type="term" value="F:DNA binding"/>
    <property type="evidence" value="ECO:0007669"/>
    <property type="project" value="UniProtKB-KW"/>
</dbReference>
<dbReference type="InterPro" id="IPR041468">
    <property type="entry name" value="HTH_ParB/Spo0J"/>
</dbReference>
<proteinExistence type="inferred from homology"/>
<dbReference type="RefSeq" id="WP_312031225.1">
    <property type="nucleotide sequence ID" value="NZ_CP051151.1"/>
</dbReference>
<dbReference type="KEGG" id="tbk:HF295_05815"/>
<protein>
    <submittedName>
        <fullName evidence="5">ParB/RepB/Spo0J family partition protein</fullName>
    </submittedName>
</protein>
<dbReference type="AlphaFoldDB" id="A0A7L6N4H0"/>
<name>A0A7L6N4H0_9MOLU</name>
<evidence type="ECO:0000256" key="1">
    <source>
        <dbReference type="ARBA" id="ARBA00006295"/>
    </source>
</evidence>
<keyword evidence="2" id="KW-0159">Chromosome partition</keyword>
<feature type="domain" description="ParB-like N-terminal" evidence="4">
    <location>
        <begin position="29"/>
        <end position="118"/>
    </location>
</feature>
<dbReference type="NCBIfam" id="TIGR00180">
    <property type="entry name" value="parB_part"/>
    <property type="match status" value="1"/>
</dbReference>
<evidence type="ECO:0000313" key="6">
    <source>
        <dbReference type="Proteomes" id="UP000512167"/>
    </source>
</evidence>
<accession>A0A7L6N4H0</accession>
<dbReference type="PANTHER" id="PTHR33375">
    <property type="entry name" value="CHROMOSOME-PARTITIONING PROTEIN PARB-RELATED"/>
    <property type="match status" value="1"/>
</dbReference>
<dbReference type="Pfam" id="PF17762">
    <property type="entry name" value="HTH_ParB"/>
    <property type="match status" value="1"/>
</dbReference>
<dbReference type="InterPro" id="IPR004437">
    <property type="entry name" value="ParB/RepB/Spo0J"/>
</dbReference>
<evidence type="ECO:0000259" key="4">
    <source>
        <dbReference type="SMART" id="SM00470"/>
    </source>
</evidence>
<dbReference type="Gene3D" id="3.90.1530.30">
    <property type="match status" value="1"/>
</dbReference>
<dbReference type="InterPro" id="IPR050336">
    <property type="entry name" value="Chromosome_partition/occlusion"/>
</dbReference>
<keyword evidence="6" id="KW-1185">Reference proteome</keyword>
<dbReference type="EMBL" id="CP051151">
    <property type="protein sequence ID" value="QLY40392.1"/>
    <property type="molecule type" value="Genomic_DNA"/>
</dbReference>
<dbReference type="PANTHER" id="PTHR33375:SF1">
    <property type="entry name" value="CHROMOSOME-PARTITIONING PROTEIN PARB-RELATED"/>
    <property type="match status" value="1"/>
</dbReference>
<evidence type="ECO:0000256" key="3">
    <source>
        <dbReference type="ARBA" id="ARBA00023125"/>
    </source>
</evidence>
<dbReference type="SUPFAM" id="SSF110849">
    <property type="entry name" value="ParB/Sulfiredoxin"/>
    <property type="match status" value="1"/>
</dbReference>
<gene>
    <name evidence="5" type="ORF">HF295_05815</name>
</gene>
<evidence type="ECO:0000313" key="5">
    <source>
        <dbReference type="EMBL" id="QLY40392.1"/>
    </source>
</evidence>
<dbReference type="CDD" id="cd16393">
    <property type="entry name" value="SPO0J_N"/>
    <property type="match status" value="1"/>
</dbReference>
<dbReference type="Gene3D" id="1.10.10.2830">
    <property type="match status" value="1"/>
</dbReference>
<evidence type="ECO:0000256" key="2">
    <source>
        <dbReference type="ARBA" id="ARBA00022829"/>
    </source>
</evidence>
<comment type="similarity">
    <text evidence="1">Belongs to the ParB family.</text>
</comment>
<dbReference type="InterPro" id="IPR036086">
    <property type="entry name" value="ParB/Sulfiredoxin_sf"/>
</dbReference>
<reference evidence="5 6" key="1">
    <citation type="submission" date="2020-04" db="EMBL/GenBank/DDBJ databases">
        <authorList>
            <person name="Zheng R.K."/>
            <person name="Sun C.M."/>
        </authorList>
    </citation>
    <scope>NUCLEOTIDE SEQUENCE [LARGE SCALE GENOMIC DNA]</scope>
    <source>
        <strain evidence="6">zrk29</strain>
    </source>
</reference>
<dbReference type="Proteomes" id="UP000512167">
    <property type="component" value="Chromosome"/>
</dbReference>
<organism evidence="5 6">
    <name type="scientific">Hujiaoplasma nucleasis</name>
    <dbReference type="NCBI Taxonomy" id="2725268"/>
    <lineage>
        <taxon>Bacteria</taxon>
        <taxon>Bacillati</taxon>
        <taxon>Mycoplasmatota</taxon>
        <taxon>Mollicutes</taxon>
        <taxon>Candidatus Izemoplasmatales</taxon>
        <taxon>Hujiaoplasmataceae</taxon>
        <taxon>Hujiaoplasma</taxon>
    </lineage>
</organism>
<sequence>MNKDEMIKRSLQDLLKENEIEIKENEEVVDIELSKIIPNPFQPRKHFDKEALKELSDSIRMNGVLQPIIVKKISNGYLLVAGERRCRASEMAEFKTIPAIIRDYNNQYLAEIALLENIQREDLTIVEEAKAYKNVIDAMDLTHLELANKIGKSRSYVSNALGILSLPEEVIDEINEGNITMGHARSLSKLKDKDRIIKIAQTVIEKKLTVRDIEQLVKKEKKKKQIKRSQINVEFQKDLYETKDHLINKLNLKNEVKVSSNKLIITFNNKEELDRLKSLLEGE</sequence>